<evidence type="ECO:0000256" key="2">
    <source>
        <dbReference type="ARBA" id="ARBA00023015"/>
    </source>
</evidence>
<evidence type="ECO:0000256" key="3">
    <source>
        <dbReference type="ARBA" id="ARBA00023163"/>
    </source>
</evidence>
<evidence type="ECO:0000256" key="6">
    <source>
        <dbReference type="SAM" id="Phobius"/>
    </source>
</evidence>
<reference evidence="8" key="1">
    <citation type="journal article" date="2020" name="Stud. Mycol.">
        <title>101 Dothideomycetes genomes: a test case for predicting lifestyles and emergence of pathogens.</title>
        <authorList>
            <person name="Haridas S."/>
            <person name="Albert R."/>
            <person name="Binder M."/>
            <person name="Bloem J."/>
            <person name="Labutti K."/>
            <person name="Salamov A."/>
            <person name="Andreopoulos B."/>
            <person name="Baker S."/>
            <person name="Barry K."/>
            <person name="Bills G."/>
            <person name="Bluhm B."/>
            <person name="Cannon C."/>
            <person name="Castanera R."/>
            <person name="Culley D."/>
            <person name="Daum C."/>
            <person name="Ezra D."/>
            <person name="Gonzalez J."/>
            <person name="Henrissat B."/>
            <person name="Kuo A."/>
            <person name="Liang C."/>
            <person name="Lipzen A."/>
            <person name="Lutzoni F."/>
            <person name="Magnuson J."/>
            <person name="Mondo S."/>
            <person name="Nolan M."/>
            <person name="Ohm R."/>
            <person name="Pangilinan J."/>
            <person name="Park H.-J."/>
            <person name="Ramirez L."/>
            <person name="Alfaro M."/>
            <person name="Sun H."/>
            <person name="Tritt A."/>
            <person name="Yoshinaga Y."/>
            <person name="Zwiers L.-H."/>
            <person name="Turgeon B."/>
            <person name="Goodwin S."/>
            <person name="Spatafora J."/>
            <person name="Crous P."/>
            <person name="Grigoriev I."/>
        </authorList>
    </citation>
    <scope>NUCLEOTIDE SEQUENCE</scope>
    <source>
        <strain evidence="8">ATCC 36951</strain>
    </source>
</reference>
<keyword evidence="3" id="KW-0804">Transcription</keyword>
<dbReference type="InterPro" id="IPR001138">
    <property type="entry name" value="Zn2Cys6_DnaBD"/>
</dbReference>
<keyword evidence="4" id="KW-0539">Nucleus</keyword>
<dbReference type="Proteomes" id="UP000799537">
    <property type="component" value="Unassembled WGS sequence"/>
</dbReference>
<dbReference type="InterPro" id="IPR007219">
    <property type="entry name" value="XnlR_reg_dom"/>
</dbReference>
<dbReference type="Gene3D" id="4.10.240.10">
    <property type="entry name" value="Zn(2)-C6 fungal-type DNA-binding domain"/>
    <property type="match status" value="1"/>
</dbReference>
<proteinExistence type="predicted"/>
<dbReference type="PANTHER" id="PTHR47840">
    <property type="entry name" value="ZN(II)2CYS6 TRANSCRIPTION FACTOR (EUROFUNG)-RELATED"/>
    <property type="match status" value="1"/>
</dbReference>
<keyword evidence="6" id="KW-0812">Transmembrane</keyword>
<dbReference type="OrthoDB" id="6509908at2759"/>
<dbReference type="GeneID" id="54561189"/>
<keyword evidence="1" id="KW-0479">Metal-binding</keyword>
<feature type="region of interest" description="Disordered" evidence="5">
    <location>
        <begin position="609"/>
        <end position="635"/>
    </location>
</feature>
<evidence type="ECO:0000256" key="4">
    <source>
        <dbReference type="ARBA" id="ARBA00023242"/>
    </source>
</evidence>
<keyword evidence="6" id="KW-0472">Membrane</keyword>
<dbReference type="InterPro" id="IPR036864">
    <property type="entry name" value="Zn2-C6_fun-type_DNA-bd_sf"/>
</dbReference>
<evidence type="ECO:0000259" key="7">
    <source>
        <dbReference type="SMART" id="SM00906"/>
    </source>
</evidence>
<sequence length="727" mass="81126">MASPDQYAGVQKRMRKGTKSCLPCKAAYDVVGPVHRWISFADRFEPLGRKRKIRCSGTDQNSSSCRECISRGVDCTAQGILSEDASVENQRLKAYIRELESRLENQSPTSSPDDINHNALDRLLADVNTPAHRSEASHSGHSNLVVNQPEEDLGSACAPLVRLLNNPALGTTLYPSQEEKDGQVLDNHRERISRSVSSERQDAVRDLCASLPPKAEFDDILDNQSSWWPLYRDTLGLVWGEEECESLRAFALQGLKAKHPSLLGILLTSLAISTGDLQRYLPAVERRIVNVDEYAGCEYGLGCLMALGLCYISSLQPRRAWTIYRRANALLQLNGLHVRRKSEKHESLFWQLFHADRWVSLMIGLPYCISEEFCDVRVQSMDSISPGTWLYRQLGLLTGSVIDCLQNVKGPNWAAVLQVEEDMDNIKAQLPAKYLDLDDIRTCTDLSDKYTRLYRLIHFHQLRAHVHLPFLLRSANQERYRWNRDSCIDDCRRLLEGFLEVFDTDPSVAAFGTVLNFTAFVAAVIVLMGVACYQKAPQANADSDWRMLYRVLDAIKHGGTTNAAGLICRKCYAALEQLVSSAHFTDQSEIPKRVVLPYFGTLLITKPVSQSTTPDQATDDANQRPEPLQVTESQNNWMENPQMSAAPSMPINVSMDGLAMSTNPMYTGQNPGPAMSFAYNGPFLPQGDPSGYGSLPVTGSGFGWFDDFDMGADWSWLTADLPPIVGN</sequence>
<keyword evidence="9" id="KW-1185">Reference proteome</keyword>
<evidence type="ECO:0000313" key="8">
    <source>
        <dbReference type="EMBL" id="KAF2163825.1"/>
    </source>
</evidence>
<dbReference type="GO" id="GO:0008270">
    <property type="term" value="F:zinc ion binding"/>
    <property type="evidence" value="ECO:0007669"/>
    <property type="project" value="InterPro"/>
</dbReference>
<name>A0A6A6C9X2_ZASCE</name>
<protein>
    <recommendedName>
        <fullName evidence="7">Xylanolytic transcriptional activator regulatory domain-containing protein</fullName>
    </recommendedName>
</protein>
<gene>
    <name evidence="8" type="ORF">M409DRAFT_26005</name>
</gene>
<keyword evidence="2" id="KW-0805">Transcription regulation</keyword>
<feature type="transmembrane region" description="Helical" evidence="6">
    <location>
        <begin position="508"/>
        <end position="533"/>
    </location>
</feature>
<feature type="compositionally biased region" description="Polar residues" evidence="5">
    <location>
        <begin position="609"/>
        <end position="620"/>
    </location>
</feature>
<dbReference type="CDD" id="cd12148">
    <property type="entry name" value="fungal_TF_MHR"/>
    <property type="match status" value="1"/>
</dbReference>
<feature type="domain" description="Xylanolytic transcriptional activator regulatory" evidence="7">
    <location>
        <begin position="320"/>
        <end position="385"/>
    </location>
</feature>
<evidence type="ECO:0000256" key="1">
    <source>
        <dbReference type="ARBA" id="ARBA00022723"/>
    </source>
</evidence>
<dbReference type="RefSeq" id="XP_033664714.1">
    <property type="nucleotide sequence ID" value="XM_033807917.1"/>
</dbReference>
<dbReference type="GO" id="GO:0003677">
    <property type="term" value="F:DNA binding"/>
    <property type="evidence" value="ECO:0007669"/>
    <property type="project" value="InterPro"/>
</dbReference>
<keyword evidence="6" id="KW-1133">Transmembrane helix</keyword>
<dbReference type="PANTHER" id="PTHR47840:SF1">
    <property type="entry name" value="ZN(II)2CYS6 TRANSCRIPTION FACTOR (EUROFUNG)"/>
    <property type="match status" value="1"/>
</dbReference>
<dbReference type="SMART" id="SM00906">
    <property type="entry name" value="Fungal_trans"/>
    <property type="match status" value="1"/>
</dbReference>
<dbReference type="GO" id="GO:0006351">
    <property type="term" value="P:DNA-templated transcription"/>
    <property type="evidence" value="ECO:0007669"/>
    <property type="project" value="InterPro"/>
</dbReference>
<dbReference type="AlphaFoldDB" id="A0A6A6C9X2"/>
<accession>A0A6A6C9X2</accession>
<dbReference type="CDD" id="cd00067">
    <property type="entry name" value="GAL4"/>
    <property type="match status" value="1"/>
</dbReference>
<dbReference type="GO" id="GO:0000981">
    <property type="term" value="F:DNA-binding transcription factor activity, RNA polymerase II-specific"/>
    <property type="evidence" value="ECO:0007669"/>
    <property type="project" value="InterPro"/>
</dbReference>
<evidence type="ECO:0000256" key="5">
    <source>
        <dbReference type="SAM" id="MobiDB-lite"/>
    </source>
</evidence>
<evidence type="ECO:0000313" key="9">
    <source>
        <dbReference type="Proteomes" id="UP000799537"/>
    </source>
</evidence>
<organism evidence="8 9">
    <name type="scientific">Zasmidium cellare ATCC 36951</name>
    <dbReference type="NCBI Taxonomy" id="1080233"/>
    <lineage>
        <taxon>Eukaryota</taxon>
        <taxon>Fungi</taxon>
        <taxon>Dikarya</taxon>
        <taxon>Ascomycota</taxon>
        <taxon>Pezizomycotina</taxon>
        <taxon>Dothideomycetes</taxon>
        <taxon>Dothideomycetidae</taxon>
        <taxon>Mycosphaerellales</taxon>
        <taxon>Mycosphaerellaceae</taxon>
        <taxon>Zasmidium</taxon>
    </lineage>
</organism>
<dbReference type="EMBL" id="ML993607">
    <property type="protein sequence ID" value="KAF2163825.1"/>
    <property type="molecule type" value="Genomic_DNA"/>
</dbReference>